<proteinExistence type="predicted"/>
<protein>
    <recommendedName>
        <fullName evidence="6">DUF5362 domain-containing protein</fullName>
    </recommendedName>
</protein>
<dbReference type="Proteomes" id="UP000297248">
    <property type="component" value="Unassembled WGS sequence"/>
</dbReference>
<feature type="transmembrane region" description="Helical" evidence="1">
    <location>
        <begin position="32"/>
        <end position="55"/>
    </location>
</feature>
<keyword evidence="1" id="KW-0472">Membrane</keyword>
<evidence type="ECO:0008006" key="6">
    <source>
        <dbReference type="Google" id="ProtNLM"/>
    </source>
</evidence>
<dbReference type="AlphaFoldDB" id="A0A4Y8A9U7"/>
<dbReference type="EMBL" id="JACIEG010000006">
    <property type="protein sequence ID" value="MBB3970664.1"/>
    <property type="molecule type" value="Genomic_DNA"/>
</dbReference>
<reference evidence="2 5" key="3">
    <citation type="submission" date="2020-08" db="EMBL/GenBank/DDBJ databases">
        <title>Genomic Encyclopedia of Type Strains, Phase IV (KMG-IV): sequencing the most valuable type-strain genomes for metagenomic binning, comparative biology and taxonomic classification.</title>
        <authorList>
            <person name="Goeker M."/>
        </authorList>
    </citation>
    <scope>NUCLEOTIDE SEQUENCE [LARGE SCALE GENOMIC DNA]</scope>
    <source>
        <strain evidence="2 5">DSM 100995</strain>
    </source>
</reference>
<reference evidence="3 4" key="1">
    <citation type="journal article" date="2016" name="Int. J. Syst. Evol. Microbiol.">
        <title>Proposal of Mucilaginibacter phyllosphaerae sp. nov. isolated from the phyllosphere of Galium album.</title>
        <authorList>
            <person name="Aydogan E.L."/>
            <person name="Busse H.J."/>
            <person name="Moser G."/>
            <person name="Muller C."/>
            <person name="Kampfer P."/>
            <person name="Glaeser S.P."/>
        </authorList>
    </citation>
    <scope>NUCLEOTIDE SEQUENCE [LARGE SCALE GENOMIC DNA]</scope>
    <source>
        <strain evidence="3 4">PP-F2FG21</strain>
    </source>
</reference>
<gene>
    <name evidence="3" type="ORF">E2R65_16770</name>
    <name evidence="2" type="ORF">GGR35_003287</name>
</gene>
<name>A0A4Y8A9U7_9SPHI</name>
<dbReference type="EMBL" id="SNQG01000006">
    <property type="protein sequence ID" value="TEW64667.1"/>
    <property type="molecule type" value="Genomic_DNA"/>
</dbReference>
<evidence type="ECO:0000256" key="1">
    <source>
        <dbReference type="SAM" id="Phobius"/>
    </source>
</evidence>
<keyword evidence="5" id="KW-1185">Reference proteome</keyword>
<reference evidence="3" key="2">
    <citation type="submission" date="2019-03" db="EMBL/GenBank/DDBJ databases">
        <authorList>
            <person name="Yan Y.-Q."/>
            <person name="Du Z.-J."/>
        </authorList>
    </citation>
    <scope>NUCLEOTIDE SEQUENCE</scope>
    <source>
        <strain evidence="3">PP-F2FG21</strain>
    </source>
</reference>
<dbReference type="Proteomes" id="UP000583101">
    <property type="component" value="Unassembled WGS sequence"/>
</dbReference>
<sequence length="159" mass="17450">MEIEETIPQAAPEPQMIITEQAQYYLQKAGQWAYFLGILGFIGTVFIGLMALFVGTMFTTMAAMNPLLAGAAGMGGVVTAVYLLLAAVSFFFALYLYQFGDRIKKGITYSNLVDVTSALGKLKSFFKLWGIFSIVYIAFMILFFFAMIFVGANAAHLAQ</sequence>
<dbReference type="RefSeq" id="WP_134337640.1">
    <property type="nucleotide sequence ID" value="NZ_BMCZ01000006.1"/>
</dbReference>
<organism evidence="3 4">
    <name type="scientific">Mucilaginibacter phyllosphaerae</name>
    <dbReference type="NCBI Taxonomy" id="1812349"/>
    <lineage>
        <taxon>Bacteria</taxon>
        <taxon>Pseudomonadati</taxon>
        <taxon>Bacteroidota</taxon>
        <taxon>Sphingobacteriia</taxon>
        <taxon>Sphingobacteriales</taxon>
        <taxon>Sphingobacteriaceae</taxon>
        <taxon>Mucilaginibacter</taxon>
    </lineage>
</organism>
<feature type="transmembrane region" description="Helical" evidence="1">
    <location>
        <begin position="67"/>
        <end position="97"/>
    </location>
</feature>
<accession>A0A4Y8A9U7</accession>
<evidence type="ECO:0000313" key="3">
    <source>
        <dbReference type="EMBL" id="TEW64667.1"/>
    </source>
</evidence>
<keyword evidence="1" id="KW-0812">Transmembrane</keyword>
<comment type="caution">
    <text evidence="3">The sequence shown here is derived from an EMBL/GenBank/DDBJ whole genome shotgun (WGS) entry which is preliminary data.</text>
</comment>
<evidence type="ECO:0000313" key="2">
    <source>
        <dbReference type="EMBL" id="MBB3970664.1"/>
    </source>
</evidence>
<evidence type="ECO:0000313" key="4">
    <source>
        <dbReference type="Proteomes" id="UP000297248"/>
    </source>
</evidence>
<feature type="transmembrane region" description="Helical" evidence="1">
    <location>
        <begin position="128"/>
        <end position="152"/>
    </location>
</feature>
<evidence type="ECO:0000313" key="5">
    <source>
        <dbReference type="Proteomes" id="UP000583101"/>
    </source>
</evidence>
<dbReference type="OrthoDB" id="1121797at2"/>
<keyword evidence="1" id="KW-1133">Transmembrane helix</keyword>